<dbReference type="InterPro" id="IPR057191">
    <property type="entry name" value="DUF7869"/>
</dbReference>
<dbReference type="KEGG" id="sre:PTSG_05093"/>
<evidence type="ECO:0000259" key="2">
    <source>
        <dbReference type="Pfam" id="PF25273"/>
    </source>
</evidence>
<organism evidence="4">
    <name type="scientific">Salpingoeca rosetta (strain ATCC 50818 / BSB-021)</name>
    <dbReference type="NCBI Taxonomy" id="946362"/>
    <lineage>
        <taxon>Eukaryota</taxon>
        <taxon>Choanoflagellata</taxon>
        <taxon>Craspedida</taxon>
        <taxon>Salpingoecidae</taxon>
        <taxon>Salpingoeca</taxon>
    </lineage>
</organism>
<evidence type="ECO:0000256" key="1">
    <source>
        <dbReference type="SAM" id="MobiDB-lite"/>
    </source>
</evidence>
<sequence length="696" mass="78320">MAGGRRTTRGAPASEATRKTTAGTTTRGDEAVEDEGEEEWQHADEEARLVALQQYDVRDIPTTDKEARAQVQAGLDFEREQYLPNTTNGHGHGGGLSGAVGTEDEDDDAGDDDFDDGFDDDLEETDDDDDAGGGDSHKQQQSTASSTPRSKQCTHRGARCQSGLRPSLIQETQGYVKHLTRPQKRAFCQAILASCVIPPQTSKAGARARVKYQLAGVRLCQGCFLSVLGIGRRFLFEAIADIKEGHIVPSPRKPRPETLRRRKQKKQEEPKVPKTREAEAFLAGFIDAWGLQTPSGRVSRVLLPIHFTKRYVYKQYAEDSDDPIAESSFRLVWLQNHPTARRAKKETDVCDTCTLLANSHDTEALSDHLARVKQERHFMKQQVQLACDQPGTVAALSFDFAATVRLPHFVRQRKQFYYESGLKADIFGIVFLPTCQQTNYVIPETTAPAKRGSDLVISLLFQYLQSITPRPQTIYLTADNCIGQNKNKNMMRFLSLYSARYNCDVYLHFMIQGHTRTFHDGGFGHIKRAMNLYNVECPRQLRELVDDSASTNHAIDADTVPQRKYSALLRAMAADVTARVPISGNHHFNFRSDTPGVMFYRASPIHEWQAFQLLDPSKVRDTANPRTWLTSAPPLRRREMTEARVKQLTHIRDEYLSDLPQATQDDFFNVDLMRSKQQAITTHDQRPPIPSVVLQA</sequence>
<dbReference type="Proteomes" id="UP000007799">
    <property type="component" value="Unassembled WGS sequence"/>
</dbReference>
<dbReference type="GeneID" id="16074257"/>
<dbReference type="PANTHER" id="PTHR34415:SF1">
    <property type="entry name" value="INTEGRASE CATALYTIC DOMAIN-CONTAINING PROTEIN"/>
    <property type="match status" value="1"/>
</dbReference>
<dbReference type="EMBL" id="GL832966">
    <property type="protein sequence ID" value="EGD73398.1"/>
    <property type="molecule type" value="Genomic_DNA"/>
</dbReference>
<dbReference type="OrthoDB" id="5971555at2759"/>
<dbReference type="AlphaFoldDB" id="F2UAI2"/>
<evidence type="ECO:0000313" key="3">
    <source>
        <dbReference type="EMBL" id="EGD73398.1"/>
    </source>
</evidence>
<keyword evidence="4" id="KW-1185">Reference proteome</keyword>
<reference evidence="3" key="1">
    <citation type="submission" date="2009-08" db="EMBL/GenBank/DDBJ databases">
        <title>Annotation of Salpingoeca rosetta.</title>
        <authorList>
            <consortium name="The Broad Institute Genome Sequencing Platform"/>
            <person name="Russ C."/>
            <person name="Cuomo C."/>
            <person name="Burger G."/>
            <person name="Gray M.W."/>
            <person name="Holland P.W.H."/>
            <person name="King N."/>
            <person name="Lang F.B.F."/>
            <person name="Roger A.J."/>
            <person name="Ruiz-Trillo I."/>
            <person name="Young S.K."/>
            <person name="Zeng Q."/>
            <person name="Gargeya S."/>
            <person name="Alvarado L."/>
            <person name="Berlin A."/>
            <person name="Chapman S.B."/>
            <person name="Chen Z."/>
            <person name="Freedman E."/>
            <person name="Gellesch M."/>
            <person name="Goldberg J."/>
            <person name="Griggs A."/>
            <person name="Gujja S."/>
            <person name="Heilman E."/>
            <person name="Heiman D."/>
            <person name="Howarth C."/>
            <person name="Mehta T."/>
            <person name="Neiman D."/>
            <person name="Pearson M."/>
            <person name="Roberts A."/>
            <person name="Saif S."/>
            <person name="Shea T."/>
            <person name="Shenoy N."/>
            <person name="Sisk P."/>
            <person name="Stolte C."/>
            <person name="Sykes S."/>
            <person name="White J."/>
            <person name="Yandava C."/>
            <person name="Haas B."/>
            <person name="Nusbaum C."/>
            <person name="Birren B."/>
        </authorList>
    </citation>
    <scope>NUCLEOTIDE SEQUENCE [LARGE SCALE GENOMIC DNA]</scope>
    <source>
        <strain evidence="3">ATCC 50818</strain>
    </source>
</reference>
<dbReference type="PANTHER" id="PTHR34415">
    <property type="entry name" value="INTEGRASE CATALYTIC DOMAIN-CONTAINING PROTEIN"/>
    <property type="match status" value="1"/>
</dbReference>
<accession>F2UAI2</accession>
<feature type="compositionally biased region" description="Basic and acidic residues" evidence="1">
    <location>
        <begin position="39"/>
        <end position="48"/>
    </location>
</feature>
<evidence type="ECO:0000313" key="4">
    <source>
        <dbReference type="Proteomes" id="UP000007799"/>
    </source>
</evidence>
<dbReference type="Pfam" id="PF25273">
    <property type="entry name" value="DUF7869"/>
    <property type="match status" value="1"/>
</dbReference>
<feature type="compositionally biased region" description="Polar residues" evidence="1">
    <location>
        <begin position="139"/>
        <end position="151"/>
    </location>
</feature>
<feature type="compositionally biased region" description="Basic and acidic residues" evidence="1">
    <location>
        <begin position="56"/>
        <end position="68"/>
    </location>
</feature>
<name>F2UAI2_SALR5</name>
<dbReference type="InParanoid" id="F2UAI2"/>
<gene>
    <name evidence="3" type="ORF">PTSG_05093</name>
</gene>
<dbReference type="RefSeq" id="XP_004993680.1">
    <property type="nucleotide sequence ID" value="XM_004993623.1"/>
</dbReference>
<protein>
    <recommendedName>
        <fullName evidence="2">DUF7869 domain-containing protein</fullName>
    </recommendedName>
</protein>
<feature type="compositionally biased region" description="Acidic residues" evidence="1">
    <location>
        <begin position="102"/>
        <end position="132"/>
    </location>
</feature>
<feature type="domain" description="DUF7869" evidence="2">
    <location>
        <begin position="422"/>
        <end position="599"/>
    </location>
</feature>
<proteinExistence type="predicted"/>
<feature type="region of interest" description="Disordered" evidence="1">
    <location>
        <begin position="1"/>
        <end position="159"/>
    </location>
</feature>
<feature type="region of interest" description="Disordered" evidence="1">
    <location>
        <begin position="247"/>
        <end position="274"/>
    </location>
</feature>